<dbReference type="Pfam" id="PF04608">
    <property type="entry name" value="PgpA"/>
    <property type="match status" value="1"/>
</dbReference>
<dbReference type="CDD" id="cd06971">
    <property type="entry name" value="PgpA"/>
    <property type="match status" value="1"/>
</dbReference>
<evidence type="ECO:0000313" key="5">
    <source>
        <dbReference type="Proteomes" id="UP000477651"/>
    </source>
</evidence>
<keyword evidence="2" id="KW-1133">Transmembrane helix</keyword>
<keyword evidence="1" id="KW-1003">Cell membrane</keyword>
<comment type="caution">
    <text evidence="4">The sequence shown here is derived from an EMBL/GenBank/DDBJ whole genome shotgun (WGS) entry which is preliminary data.</text>
</comment>
<dbReference type="GO" id="GO:0008962">
    <property type="term" value="F:phosphatidylglycerophosphatase activity"/>
    <property type="evidence" value="ECO:0007669"/>
    <property type="project" value="UniProtKB-EC"/>
</dbReference>
<dbReference type="EC" id="3.1.3.27" evidence="1"/>
<gene>
    <name evidence="4" type="ORF">F9B74_00060</name>
</gene>
<keyword evidence="1" id="KW-1208">Phospholipid metabolism</keyword>
<evidence type="ECO:0000256" key="1">
    <source>
        <dbReference type="PIRNR" id="PIRNR006162"/>
    </source>
</evidence>
<dbReference type="PANTHER" id="PTHR36305">
    <property type="entry name" value="PHOSPHATIDYLGLYCEROPHOSPHATASE A"/>
    <property type="match status" value="1"/>
</dbReference>
<dbReference type="EMBL" id="JAAGYR010000001">
    <property type="protein sequence ID" value="NEN74723.1"/>
    <property type="molecule type" value="Genomic_DNA"/>
</dbReference>
<dbReference type="GO" id="GO:0006655">
    <property type="term" value="P:phosphatidylglycerol biosynthetic process"/>
    <property type="evidence" value="ECO:0007669"/>
    <property type="project" value="UniProtKB-UniPathway"/>
</dbReference>
<keyword evidence="1 2" id="KW-0472">Membrane</keyword>
<evidence type="ECO:0000259" key="3">
    <source>
        <dbReference type="Pfam" id="PF04608"/>
    </source>
</evidence>
<keyword evidence="1 2" id="KW-0812">Transmembrane</keyword>
<sequence>MDQTTLQERTIPNAEWMRKSVFRLFAFGFGTGLIKKAPGTWGSLLGWFSWLIIAHIIGNDIVQAVIILLGFAFGIYVCQRTSNELGVTDHGGIVWDEIVAMWLVFFVMLSPNMSFLWQLVAFVIFRFFDIIKPWPIHYFDEHFKNGFGVMWDDIIAAVYTLFVMAIAVRFLGV</sequence>
<comment type="catalytic activity">
    <reaction evidence="1">
        <text>a 1,2-diacyl-sn-glycero-3-phospho-(1'-sn-glycero-3'-phosphate) + H2O = a 1,2-diacyl-sn-glycero-3-phospho-(1'-sn-glycerol) + phosphate</text>
        <dbReference type="Rhea" id="RHEA:33751"/>
        <dbReference type="ChEBI" id="CHEBI:15377"/>
        <dbReference type="ChEBI" id="CHEBI:43474"/>
        <dbReference type="ChEBI" id="CHEBI:60110"/>
        <dbReference type="ChEBI" id="CHEBI:64716"/>
        <dbReference type="EC" id="3.1.3.27"/>
    </reaction>
</comment>
<keyword evidence="1" id="KW-0479">Metal-binding</keyword>
<dbReference type="InterPro" id="IPR026037">
    <property type="entry name" value="PgpA"/>
</dbReference>
<dbReference type="GO" id="GO:0005886">
    <property type="term" value="C:plasma membrane"/>
    <property type="evidence" value="ECO:0007669"/>
    <property type="project" value="UniProtKB-SubCell"/>
</dbReference>
<organism evidence="4 5">
    <name type="scientific">Pelistega ratti</name>
    <dbReference type="NCBI Taxonomy" id="2652177"/>
    <lineage>
        <taxon>Bacteria</taxon>
        <taxon>Pseudomonadati</taxon>
        <taxon>Pseudomonadota</taxon>
        <taxon>Betaproteobacteria</taxon>
        <taxon>Burkholderiales</taxon>
        <taxon>Alcaligenaceae</taxon>
        <taxon>Pelistega</taxon>
    </lineage>
</organism>
<feature type="transmembrane region" description="Helical" evidence="2">
    <location>
        <begin position="21"/>
        <end position="41"/>
    </location>
</feature>
<comment type="pathway">
    <text evidence="1">Phospholipid metabolism; phosphatidylglycerol biosynthesis; phosphatidylglycerol from CDP-diacylglycerol: step 2/2.</text>
</comment>
<feature type="transmembrane region" description="Helical" evidence="2">
    <location>
        <begin position="47"/>
        <end position="78"/>
    </location>
</feature>
<keyword evidence="1" id="KW-0443">Lipid metabolism</keyword>
<dbReference type="UniPathway" id="UPA00084">
    <property type="reaction ID" value="UER00504"/>
</dbReference>
<protein>
    <recommendedName>
        <fullName evidence="1">Phosphatidylglycerophosphatase A</fullName>
        <ecNumber evidence="1">3.1.3.27</ecNumber>
    </recommendedName>
    <alternativeName>
        <fullName evidence="1">Phosphatidylglycerolphosphate phosphatase A</fullName>
    </alternativeName>
</protein>
<comment type="subcellular location">
    <subcellularLocation>
        <location evidence="1">Cell inner membrane</location>
        <topology evidence="1">Multi-pass membrane protein</topology>
    </subcellularLocation>
</comment>
<keyword evidence="1" id="KW-0460">Magnesium</keyword>
<evidence type="ECO:0000313" key="4">
    <source>
        <dbReference type="EMBL" id="NEN74723.1"/>
    </source>
</evidence>
<dbReference type="PANTHER" id="PTHR36305:SF1">
    <property type="entry name" value="PHOSPHATIDYLGLYCEROPHOSPHATASE A"/>
    <property type="match status" value="1"/>
</dbReference>
<comment type="function">
    <text evidence="1">Lipid phosphatase which dephosphorylates phosphatidylglycerophosphate (PGP) to phosphatidylglycerol (PG).</text>
</comment>
<keyword evidence="1" id="KW-0595">Phospholipid degradation</keyword>
<accession>A0A6L9Y361</accession>
<name>A0A6L9Y361_9BURK</name>
<dbReference type="AlphaFoldDB" id="A0A6L9Y361"/>
<keyword evidence="1" id="KW-0378">Hydrolase</keyword>
<evidence type="ECO:0000256" key="2">
    <source>
        <dbReference type="SAM" id="Phobius"/>
    </source>
</evidence>
<reference evidence="4 5" key="1">
    <citation type="submission" date="2020-02" db="EMBL/GenBank/DDBJ databases">
        <title>Pelistega sp. NLN82 were isolated from wild rodents of the Hainan Island.</title>
        <authorList>
            <person name="Niu N."/>
            <person name="Zhou J."/>
        </authorList>
    </citation>
    <scope>NUCLEOTIDE SEQUENCE [LARGE SCALE GENOMIC DNA]</scope>
    <source>
        <strain evidence="4 5">NLN82</strain>
    </source>
</reference>
<keyword evidence="1" id="KW-0442">Lipid degradation</keyword>
<keyword evidence="5" id="KW-1185">Reference proteome</keyword>
<dbReference type="SUPFAM" id="SSF101307">
    <property type="entry name" value="YutG-like"/>
    <property type="match status" value="1"/>
</dbReference>
<feature type="transmembrane region" description="Helical" evidence="2">
    <location>
        <begin position="99"/>
        <end position="125"/>
    </location>
</feature>
<proteinExistence type="predicted"/>
<dbReference type="PIRSF" id="PIRSF006162">
    <property type="entry name" value="PgpA"/>
    <property type="match status" value="1"/>
</dbReference>
<dbReference type="Proteomes" id="UP000477651">
    <property type="component" value="Unassembled WGS sequence"/>
</dbReference>
<feature type="domain" description="YutG/PgpA" evidence="3">
    <location>
        <begin position="25"/>
        <end position="167"/>
    </location>
</feature>
<dbReference type="InterPro" id="IPR036681">
    <property type="entry name" value="PgpA-like_sf"/>
</dbReference>
<dbReference type="GO" id="GO:0009395">
    <property type="term" value="P:phospholipid catabolic process"/>
    <property type="evidence" value="ECO:0007669"/>
    <property type="project" value="UniProtKB-KW"/>
</dbReference>
<comment type="cofactor">
    <cofactor evidence="1">
        <name>Mg(2+)</name>
        <dbReference type="ChEBI" id="CHEBI:18420"/>
    </cofactor>
</comment>
<keyword evidence="1" id="KW-0997">Cell inner membrane</keyword>
<feature type="transmembrane region" description="Helical" evidence="2">
    <location>
        <begin position="154"/>
        <end position="172"/>
    </location>
</feature>
<dbReference type="InterPro" id="IPR007686">
    <property type="entry name" value="YutG/PgpA"/>
</dbReference>
<dbReference type="RefSeq" id="WP_163763530.1">
    <property type="nucleotide sequence ID" value="NZ_JAAGYR010000001.1"/>
</dbReference>
<dbReference type="GO" id="GO:0046872">
    <property type="term" value="F:metal ion binding"/>
    <property type="evidence" value="ECO:0007669"/>
    <property type="project" value="UniProtKB-KW"/>
</dbReference>